<feature type="domain" description="NACHT" evidence="3">
    <location>
        <begin position="215"/>
        <end position="359"/>
    </location>
</feature>
<dbReference type="Gene3D" id="3.40.50.300">
    <property type="entry name" value="P-loop containing nucleotide triphosphate hydrolases"/>
    <property type="match status" value="1"/>
</dbReference>
<dbReference type="PROSITE" id="PS50088">
    <property type="entry name" value="ANK_REPEAT"/>
    <property type="match status" value="1"/>
</dbReference>
<dbReference type="InterPro" id="IPR036770">
    <property type="entry name" value="Ankyrin_rpt-contain_sf"/>
</dbReference>
<evidence type="ECO:0000313" key="4">
    <source>
        <dbReference type="EMBL" id="KAF2647623.1"/>
    </source>
</evidence>
<sequence length="935" mass="107606">MAEPFGIATGALTVLEVTTKLVKTCKSLIETAQDAPRELRQIFIEVSSLKTVLENFDFLSQPGLSSTAQMLADPDGVVEGCRSTVDELAKELDQLSLARSSNAHPGKRRRIETSLKWCMNASKTRKLLDETIKHKTTISLALLGEVAGDVKAIKGTVDKVHEHLTEDDSRKICNWIQNTDPSPIHHMSCERYEEHTCKWIHQVAQWKDWLHLQRRLIWVHGIPGAGKTVLASYLIEETIAHCQSKSNDRYTCLYYYCSFRHGQLEQRDEVKPCLRWIISQLCRQYDVPHDLNYRYRQNVVPSFSYLKKAVEQLLQNLDVLYLIVDAVDESSPRNRLLRFIQDIATRPEFQKIQLLVTSRRYLDIEEVLRPLAEPTLPMNNDIVDQDVRIYTDSIIRTNKHFAKWPQQLRSDILESLVQGAKGMFRWVVCQIDRLQRKSSHQAREAIGHLPRTIEETYETMFSEIPSEDWPIARTALLWISGFTDLRFNHGIPADCLNYAVLSTNQELSADINTEKYEYEFLKAILGCLIDITIVPVPENPYLPWPFKMVRNDDHVRDYEGEFNSVTIAHYTLQEFLFSDRLEKSTLSYFTLSQDICAQTILEIVLNPKSASEQRLSLHPGFDAIETFERFCFSVARSCPKIWERVLLRSDEFLHQYYEIFEKHALQWKETNVDMDHDKHTHCPVTFKPSTNCATTKAQYFEALMYLDCVDMAKKLLEEMSLETLLSVSTPLEFQVVLMNEPAISTARYITVLDAFTGTSFDFSKKPLLETRDILMSTMDPTKALLFCLQAHYHEYEEHASISCLLQDLLNAKADVNAPNCLLTPLQMAVRSWDCAGVQMLLRNGADVNRTGTPGGYIPAHIDTTWAQCSPLNILRNADYGLLEMMNVYRNIEKERERDLPKIERLLLEHGARDFVQCSAIQGQSRKKLQISDLID</sequence>
<dbReference type="EMBL" id="MU004598">
    <property type="protein sequence ID" value="KAF2647623.1"/>
    <property type="molecule type" value="Genomic_DNA"/>
</dbReference>
<gene>
    <name evidence="4" type="ORF">K491DRAFT_699509</name>
</gene>
<accession>A0A6A6SLX9</accession>
<dbReference type="Gene3D" id="1.25.40.20">
    <property type="entry name" value="Ankyrin repeat-containing domain"/>
    <property type="match status" value="1"/>
</dbReference>
<dbReference type="AlphaFoldDB" id="A0A6A6SLX9"/>
<dbReference type="PROSITE" id="PS50837">
    <property type="entry name" value="NACHT"/>
    <property type="match status" value="1"/>
</dbReference>
<dbReference type="InterPro" id="IPR056884">
    <property type="entry name" value="NPHP3-like_N"/>
</dbReference>
<name>A0A6A6SLX9_9PLEO</name>
<dbReference type="Pfam" id="PF17111">
    <property type="entry name" value="PigL_N"/>
    <property type="match status" value="1"/>
</dbReference>
<dbReference type="Proteomes" id="UP000799324">
    <property type="component" value="Unassembled WGS sequence"/>
</dbReference>
<evidence type="ECO:0000256" key="2">
    <source>
        <dbReference type="PROSITE-ProRule" id="PRU00023"/>
    </source>
</evidence>
<keyword evidence="2" id="KW-0040">ANK repeat</keyword>
<dbReference type="SUPFAM" id="SSF48403">
    <property type="entry name" value="Ankyrin repeat"/>
    <property type="match status" value="1"/>
</dbReference>
<keyword evidence="1" id="KW-0677">Repeat</keyword>
<dbReference type="SUPFAM" id="SSF52540">
    <property type="entry name" value="P-loop containing nucleoside triphosphate hydrolases"/>
    <property type="match status" value="1"/>
</dbReference>
<evidence type="ECO:0000313" key="5">
    <source>
        <dbReference type="Proteomes" id="UP000799324"/>
    </source>
</evidence>
<dbReference type="Pfam" id="PF24883">
    <property type="entry name" value="NPHP3_N"/>
    <property type="match status" value="1"/>
</dbReference>
<dbReference type="InterPro" id="IPR002110">
    <property type="entry name" value="Ankyrin_rpt"/>
</dbReference>
<dbReference type="PANTHER" id="PTHR10039:SF16">
    <property type="entry name" value="GPI INOSITOL-DEACYLASE"/>
    <property type="match status" value="1"/>
</dbReference>
<proteinExistence type="predicted"/>
<evidence type="ECO:0000256" key="1">
    <source>
        <dbReference type="ARBA" id="ARBA00022737"/>
    </source>
</evidence>
<dbReference type="OrthoDB" id="1577640at2759"/>
<reference evidence="4" key="1">
    <citation type="journal article" date="2020" name="Stud. Mycol.">
        <title>101 Dothideomycetes genomes: a test case for predicting lifestyles and emergence of pathogens.</title>
        <authorList>
            <person name="Haridas S."/>
            <person name="Albert R."/>
            <person name="Binder M."/>
            <person name="Bloem J."/>
            <person name="Labutti K."/>
            <person name="Salamov A."/>
            <person name="Andreopoulos B."/>
            <person name="Baker S."/>
            <person name="Barry K."/>
            <person name="Bills G."/>
            <person name="Bluhm B."/>
            <person name="Cannon C."/>
            <person name="Castanera R."/>
            <person name="Culley D."/>
            <person name="Daum C."/>
            <person name="Ezra D."/>
            <person name="Gonzalez J."/>
            <person name="Henrissat B."/>
            <person name="Kuo A."/>
            <person name="Liang C."/>
            <person name="Lipzen A."/>
            <person name="Lutzoni F."/>
            <person name="Magnuson J."/>
            <person name="Mondo S."/>
            <person name="Nolan M."/>
            <person name="Ohm R."/>
            <person name="Pangilinan J."/>
            <person name="Park H.-J."/>
            <person name="Ramirez L."/>
            <person name="Alfaro M."/>
            <person name="Sun H."/>
            <person name="Tritt A."/>
            <person name="Yoshinaga Y."/>
            <person name="Zwiers L.-H."/>
            <person name="Turgeon B."/>
            <person name="Goodwin S."/>
            <person name="Spatafora J."/>
            <person name="Crous P."/>
            <person name="Grigoriev I."/>
        </authorList>
    </citation>
    <scope>NUCLEOTIDE SEQUENCE</scope>
    <source>
        <strain evidence="4">CBS 122681</strain>
    </source>
</reference>
<dbReference type="PANTHER" id="PTHR10039">
    <property type="entry name" value="AMELOGENIN"/>
    <property type="match status" value="1"/>
</dbReference>
<organism evidence="4 5">
    <name type="scientific">Lophiostoma macrostomum CBS 122681</name>
    <dbReference type="NCBI Taxonomy" id="1314788"/>
    <lineage>
        <taxon>Eukaryota</taxon>
        <taxon>Fungi</taxon>
        <taxon>Dikarya</taxon>
        <taxon>Ascomycota</taxon>
        <taxon>Pezizomycotina</taxon>
        <taxon>Dothideomycetes</taxon>
        <taxon>Pleosporomycetidae</taxon>
        <taxon>Pleosporales</taxon>
        <taxon>Lophiostomataceae</taxon>
        <taxon>Lophiostoma</taxon>
    </lineage>
</organism>
<dbReference type="InterPro" id="IPR007111">
    <property type="entry name" value="NACHT_NTPase"/>
</dbReference>
<dbReference type="InterPro" id="IPR031348">
    <property type="entry name" value="PigL_N"/>
</dbReference>
<protein>
    <recommendedName>
        <fullName evidence="3">NACHT domain-containing protein</fullName>
    </recommendedName>
</protein>
<feature type="repeat" description="ANK" evidence="2">
    <location>
        <begin position="823"/>
        <end position="852"/>
    </location>
</feature>
<evidence type="ECO:0000259" key="3">
    <source>
        <dbReference type="PROSITE" id="PS50837"/>
    </source>
</evidence>
<keyword evidence="5" id="KW-1185">Reference proteome</keyword>
<dbReference type="InterPro" id="IPR027417">
    <property type="entry name" value="P-loop_NTPase"/>
</dbReference>